<evidence type="ECO:0000313" key="2">
    <source>
        <dbReference type="EMBL" id="GBP17773.1"/>
    </source>
</evidence>
<organism evidence="2 3">
    <name type="scientific">Eumeta variegata</name>
    <name type="common">Bagworm moth</name>
    <name type="synonym">Eumeta japonica</name>
    <dbReference type="NCBI Taxonomy" id="151549"/>
    <lineage>
        <taxon>Eukaryota</taxon>
        <taxon>Metazoa</taxon>
        <taxon>Ecdysozoa</taxon>
        <taxon>Arthropoda</taxon>
        <taxon>Hexapoda</taxon>
        <taxon>Insecta</taxon>
        <taxon>Pterygota</taxon>
        <taxon>Neoptera</taxon>
        <taxon>Endopterygota</taxon>
        <taxon>Lepidoptera</taxon>
        <taxon>Glossata</taxon>
        <taxon>Ditrysia</taxon>
        <taxon>Tineoidea</taxon>
        <taxon>Psychidae</taxon>
        <taxon>Oiketicinae</taxon>
        <taxon>Eumeta</taxon>
    </lineage>
</organism>
<reference evidence="2 3" key="1">
    <citation type="journal article" date="2019" name="Commun. Biol.">
        <title>The bagworm genome reveals a unique fibroin gene that provides high tensile strength.</title>
        <authorList>
            <person name="Kono N."/>
            <person name="Nakamura H."/>
            <person name="Ohtoshi R."/>
            <person name="Tomita M."/>
            <person name="Numata K."/>
            <person name="Arakawa K."/>
        </authorList>
    </citation>
    <scope>NUCLEOTIDE SEQUENCE [LARGE SCALE GENOMIC DNA]</scope>
</reference>
<evidence type="ECO:0000313" key="3">
    <source>
        <dbReference type="Proteomes" id="UP000299102"/>
    </source>
</evidence>
<proteinExistence type="predicted"/>
<feature type="compositionally biased region" description="Polar residues" evidence="1">
    <location>
        <begin position="262"/>
        <end position="275"/>
    </location>
</feature>
<evidence type="ECO:0000256" key="1">
    <source>
        <dbReference type="SAM" id="MobiDB-lite"/>
    </source>
</evidence>
<dbReference type="Proteomes" id="UP000299102">
    <property type="component" value="Unassembled WGS sequence"/>
</dbReference>
<comment type="caution">
    <text evidence="2">The sequence shown here is derived from an EMBL/GenBank/DDBJ whole genome shotgun (WGS) entry which is preliminary data.</text>
</comment>
<gene>
    <name evidence="2" type="ORF">EVAR_102632_1</name>
</gene>
<sequence>MQMRALINQKCGCGNSSGRRWVVGSGARDSPPLGTSDDRKHPARAPPAFLAPITPILPFRPPVGRTTQRLFISIPRVPGYVSKLDVELVCSNSDCGQIDQFIFKLTKSLLGSCLRELVKSLVLDFVTALGRRGGLNLTLPQPIKSVNIADRSNARRRFRRSRGLKLKRLLRIKIVGIAYQMSLKTTLKLHSVGLRPSAHFEFNEGTVRHLIKLRRVRNSLGCTLGAGHDEPPLPRKGWSVSRCSVQPSGLPVEMSLSVDIPTRSSMSKPTSTGKTFKTLKDPENTYK</sequence>
<keyword evidence="3" id="KW-1185">Reference proteome</keyword>
<protein>
    <submittedName>
        <fullName evidence="2">Uncharacterized protein</fullName>
    </submittedName>
</protein>
<feature type="region of interest" description="Disordered" evidence="1">
    <location>
        <begin position="261"/>
        <end position="287"/>
    </location>
</feature>
<feature type="compositionally biased region" description="Basic and acidic residues" evidence="1">
    <location>
        <begin position="278"/>
        <end position="287"/>
    </location>
</feature>
<name>A0A4C1TUQ9_EUMVA</name>
<dbReference type="AlphaFoldDB" id="A0A4C1TUQ9"/>
<dbReference type="EMBL" id="BGZK01000090">
    <property type="protein sequence ID" value="GBP17773.1"/>
    <property type="molecule type" value="Genomic_DNA"/>
</dbReference>
<accession>A0A4C1TUQ9</accession>
<feature type="region of interest" description="Disordered" evidence="1">
    <location>
        <begin position="24"/>
        <end position="46"/>
    </location>
</feature>